<dbReference type="SMART" id="SM00220">
    <property type="entry name" value="S_TKc"/>
    <property type="match status" value="1"/>
</dbReference>
<sequence>MHKNGFFHRDMKPENIMCNGTELVKIADFGLAREIRSRPPFTDYVSTRWYRAPEILLRSTSYNSPIDIWALGCIMAELYMLRPLFPGTSEMDQLFKIITVLGTPNKEDWPEGYQLAVAMNFKFQQCVPIPFASIVNSVGDDGLKLMTDMMLWNPEKRPSAVSSLKYRYFLVGEKLGAPAVSQPSTSNRETSASSTLSDSCVLLGKAKLKTNVSETKIDVGNGDTVLDKNSHTISGAVVMKTKLPAKELYMSKSRYMPGIMINPINQQSTDPTKRSSLKPNPARSAVQARFEYAYGYVPSFGVRKNPLNNTSTKPSGRIDWTAK</sequence>
<dbReference type="Gene3D" id="1.10.510.10">
    <property type="entry name" value="Transferase(Phosphotransferase) domain 1"/>
    <property type="match status" value="1"/>
</dbReference>
<keyword evidence="6" id="KW-1185">Reference proteome</keyword>
<dbReference type="GO" id="GO:0004672">
    <property type="term" value="F:protein kinase activity"/>
    <property type="evidence" value="ECO:0007669"/>
    <property type="project" value="InterPro"/>
</dbReference>
<proteinExistence type="predicted"/>
<dbReference type="PANTHER" id="PTHR24055">
    <property type="entry name" value="MITOGEN-ACTIVATED PROTEIN KINASE"/>
    <property type="match status" value="1"/>
</dbReference>
<evidence type="ECO:0000256" key="3">
    <source>
        <dbReference type="SAM" id="MobiDB-lite"/>
    </source>
</evidence>
<feature type="domain" description="Protein kinase" evidence="4">
    <location>
        <begin position="1"/>
        <end position="169"/>
    </location>
</feature>
<feature type="region of interest" description="Disordered" evidence="3">
    <location>
        <begin position="303"/>
        <end position="323"/>
    </location>
</feature>
<dbReference type="EMBL" id="UZAJ01001696">
    <property type="protein sequence ID" value="VDO34252.1"/>
    <property type="molecule type" value="Genomic_DNA"/>
</dbReference>
<dbReference type="STRING" id="387005.A0A183H5N3"/>
<dbReference type="SUPFAM" id="SSF56112">
    <property type="entry name" value="Protein kinase-like (PK-like)"/>
    <property type="match status" value="1"/>
</dbReference>
<evidence type="ECO:0000313" key="5">
    <source>
        <dbReference type="EMBL" id="VDO34252.1"/>
    </source>
</evidence>
<evidence type="ECO:0000259" key="4">
    <source>
        <dbReference type="PROSITE" id="PS50011"/>
    </source>
</evidence>
<name>A0A183H5N3_9BILA</name>
<dbReference type="FunFam" id="1.10.510.10:FF:000685">
    <property type="entry name" value="Serine/threonine-protein kinase dyf-5"/>
    <property type="match status" value="1"/>
</dbReference>
<accession>A0A183H5N3</accession>
<feature type="region of interest" description="Disordered" evidence="3">
    <location>
        <begin position="261"/>
        <end position="283"/>
    </location>
</feature>
<keyword evidence="2" id="KW-0067">ATP-binding</keyword>
<dbReference type="PROSITE" id="PS50011">
    <property type="entry name" value="PROTEIN_KINASE_DOM"/>
    <property type="match status" value="1"/>
</dbReference>
<dbReference type="InterPro" id="IPR011009">
    <property type="entry name" value="Kinase-like_dom_sf"/>
</dbReference>
<dbReference type="InterPro" id="IPR008271">
    <property type="entry name" value="Ser/Thr_kinase_AS"/>
</dbReference>
<dbReference type="PROSITE" id="PS00108">
    <property type="entry name" value="PROTEIN_KINASE_ST"/>
    <property type="match status" value="1"/>
</dbReference>
<dbReference type="Pfam" id="PF00069">
    <property type="entry name" value="Pkinase"/>
    <property type="match status" value="1"/>
</dbReference>
<organism evidence="7">
    <name type="scientific">Onchocerca flexuosa</name>
    <dbReference type="NCBI Taxonomy" id="387005"/>
    <lineage>
        <taxon>Eukaryota</taxon>
        <taxon>Metazoa</taxon>
        <taxon>Ecdysozoa</taxon>
        <taxon>Nematoda</taxon>
        <taxon>Chromadorea</taxon>
        <taxon>Rhabditida</taxon>
        <taxon>Spirurina</taxon>
        <taxon>Spiruromorpha</taxon>
        <taxon>Filarioidea</taxon>
        <taxon>Onchocercidae</taxon>
        <taxon>Onchocerca</taxon>
    </lineage>
</organism>
<reference evidence="7" key="1">
    <citation type="submission" date="2016-06" db="UniProtKB">
        <authorList>
            <consortium name="WormBaseParasite"/>
        </authorList>
    </citation>
    <scope>IDENTIFICATION</scope>
</reference>
<dbReference type="GO" id="GO:0005524">
    <property type="term" value="F:ATP binding"/>
    <property type="evidence" value="ECO:0007669"/>
    <property type="project" value="UniProtKB-KW"/>
</dbReference>
<evidence type="ECO:0000256" key="1">
    <source>
        <dbReference type="ARBA" id="ARBA00022741"/>
    </source>
</evidence>
<evidence type="ECO:0000256" key="2">
    <source>
        <dbReference type="ARBA" id="ARBA00022840"/>
    </source>
</evidence>
<evidence type="ECO:0000313" key="7">
    <source>
        <dbReference type="WBParaSite" id="OFLC_0000279201-mRNA-1"/>
    </source>
</evidence>
<dbReference type="Proteomes" id="UP000267606">
    <property type="component" value="Unassembled WGS sequence"/>
</dbReference>
<dbReference type="InterPro" id="IPR000719">
    <property type="entry name" value="Prot_kinase_dom"/>
</dbReference>
<dbReference type="AlphaFoldDB" id="A0A183H5N3"/>
<evidence type="ECO:0000313" key="6">
    <source>
        <dbReference type="Proteomes" id="UP000267606"/>
    </source>
</evidence>
<keyword evidence="1" id="KW-0547">Nucleotide-binding</keyword>
<reference evidence="5 6" key="2">
    <citation type="submission" date="2018-11" db="EMBL/GenBank/DDBJ databases">
        <authorList>
            <consortium name="Pathogen Informatics"/>
        </authorList>
    </citation>
    <scope>NUCLEOTIDE SEQUENCE [LARGE SCALE GENOMIC DNA]</scope>
</reference>
<protein>
    <submittedName>
        <fullName evidence="7">Protein kinase domain-containing protein</fullName>
    </submittedName>
</protein>
<gene>
    <name evidence="5" type="ORF">OFLC_LOCUS2793</name>
</gene>
<dbReference type="InterPro" id="IPR050117">
    <property type="entry name" value="MAPK"/>
</dbReference>
<dbReference type="WBParaSite" id="OFLC_0000279201-mRNA-1">
    <property type="protein sequence ID" value="OFLC_0000279201-mRNA-1"/>
    <property type="gene ID" value="OFLC_0000279201"/>
</dbReference>